<evidence type="ECO:0000313" key="3">
    <source>
        <dbReference type="Proteomes" id="UP001150238"/>
    </source>
</evidence>
<reference evidence="2" key="2">
    <citation type="journal article" date="2023" name="Proc. Natl. Acad. Sci. U.S.A.">
        <title>A global phylogenomic analysis of the shiitake genus Lentinula.</title>
        <authorList>
            <person name="Sierra-Patev S."/>
            <person name="Min B."/>
            <person name="Naranjo-Ortiz M."/>
            <person name="Looney B."/>
            <person name="Konkel Z."/>
            <person name="Slot J.C."/>
            <person name="Sakamoto Y."/>
            <person name="Steenwyk J.L."/>
            <person name="Rokas A."/>
            <person name="Carro J."/>
            <person name="Camarero S."/>
            <person name="Ferreira P."/>
            <person name="Molpeceres G."/>
            <person name="Ruiz-Duenas F.J."/>
            <person name="Serrano A."/>
            <person name="Henrissat B."/>
            <person name="Drula E."/>
            <person name="Hughes K.W."/>
            <person name="Mata J.L."/>
            <person name="Ishikawa N.K."/>
            <person name="Vargas-Isla R."/>
            <person name="Ushijima S."/>
            <person name="Smith C.A."/>
            <person name="Donoghue J."/>
            <person name="Ahrendt S."/>
            <person name="Andreopoulos W."/>
            <person name="He G."/>
            <person name="LaButti K."/>
            <person name="Lipzen A."/>
            <person name="Ng V."/>
            <person name="Riley R."/>
            <person name="Sandor L."/>
            <person name="Barry K."/>
            <person name="Martinez A.T."/>
            <person name="Xiao Y."/>
            <person name="Gibbons J.G."/>
            <person name="Terashima K."/>
            <person name="Grigoriev I.V."/>
            <person name="Hibbett D."/>
        </authorList>
    </citation>
    <scope>NUCLEOTIDE SEQUENCE</scope>
    <source>
        <strain evidence="2">Sp2 HRB7682 ss15</strain>
    </source>
</reference>
<feature type="chain" id="PRO_5040875057" evidence="1">
    <location>
        <begin position="29"/>
        <end position="270"/>
    </location>
</feature>
<comment type="caution">
    <text evidence="2">The sequence shown here is derived from an EMBL/GenBank/DDBJ whole genome shotgun (WGS) entry which is preliminary data.</text>
</comment>
<gene>
    <name evidence="2" type="ORF">C8J55DRAFT_51189</name>
</gene>
<dbReference type="Proteomes" id="UP001150238">
    <property type="component" value="Unassembled WGS sequence"/>
</dbReference>
<protein>
    <submittedName>
        <fullName evidence="2">Uncharacterized protein</fullName>
    </submittedName>
</protein>
<feature type="signal peptide" evidence="1">
    <location>
        <begin position="1"/>
        <end position="28"/>
    </location>
</feature>
<accession>A0A9W9AGD5</accession>
<proteinExistence type="predicted"/>
<name>A0A9W9AGD5_9AGAR</name>
<evidence type="ECO:0000256" key="1">
    <source>
        <dbReference type="SAM" id="SignalP"/>
    </source>
</evidence>
<dbReference type="AlphaFoldDB" id="A0A9W9AGD5"/>
<organism evidence="2 3">
    <name type="scientific">Lentinula lateritia</name>
    <dbReference type="NCBI Taxonomy" id="40482"/>
    <lineage>
        <taxon>Eukaryota</taxon>
        <taxon>Fungi</taxon>
        <taxon>Dikarya</taxon>
        <taxon>Basidiomycota</taxon>
        <taxon>Agaricomycotina</taxon>
        <taxon>Agaricomycetes</taxon>
        <taxon>Agaricomycetidae</taxon>
        <taxon>Agaricales</taxon>
        <taxon>Marasmiineae</taxon>
        <taxon>Omphalotaceae</taxon>
        <taxon>Lentinula</taxon>
    </lineage>
</organism>
<evidence type="ECO:0000313" key="2">
    <source>
        <dbReference type="EMBL" id="KAJ4481380.1"/>
    </source>
</evidence>
<reference evidence="2" key="1">
    <citation type="submission" date="2022-08" db="EMBL/GenBank/DDBJ databases">
        <authorList>
            <consortium name="DOE Joint Genome Institute"/>
            <person name="Min B."/>
            <person name="Riley R."/>
            <person name="Sierra-Patev S."/>
            <person name="Naranjo-Ortiz M."/>
            <person name="Looney B."/>
            <person name="Konkel Z."/>
            <person name="Slot J.C."/>
            <person name="Sakamoto Y."/>
            <person name="Steenwyk J.L."/>
            <person name="Rokas A."/>
            <person name="Carro J."/>
            <person name="Camarero S."/>
            <person name="Ferreira P."/>
            <person name="Molpeceres G."/>
            <person name="Ruiz-Duenas F.J."/>
            <person name="Serrano A."/>
            <person name="Henrissat B."/>
            <person name="Drula E."/>
            <person name="Hughes K.W."/>
            <person name="Mata J.L."/>
            <person name="Ishikawa N.K."/>
            <person name="Vargas-Isla R."/>
            <person name="Ushijima S."/>
            <person name="Smith C.A."/>
            <person name="Ahrendt S."/>
            <person name="Andreopoulos W."/>
            <person name="He G."/>
            <person name="Labutti K."/>
            <person name="Lipzen A."/>
            <person name="Ng V."/>
            <person name="Sandor L."/>
            <person name="Barry K."/>
            <person name="Martinez A.T."/>
            <person name="Xiao Y."/>
            <person name="Gibbons J.G."/>
            <person name="Terashima K."/>
            <person name="Hibbett D.S."/>
            <person name="Grigoriev I.V."/>
        </authorList>
    </citation>
    <scope>NUCLEOTIDE SEQUENCE</scope>
    <source>
        <strain evidence="2">Sp2 HRB7682 ss15</strain>
    </source>
</reference>
<sequence length="270" mass="29999">MSFRNSGFHTSIMFIIVFVLGASLCTNAYPITDAYSVTYYPPQLPPTPMLQSRNLYGQKWILDTYDKTLQDEDKAVFKNTLTNVPVGSRISNDGANNRAMFLLSGEKYYMGHPTGDLIMKVLRGKPDDNAFVEVKVLREAGDLIAAGMLHDARLSKTAIPVIIMKKKSGQVLSGTGVYRKASGREKKRMEGEAVGKMCEKVAEFAERKQILRLDNKEQNALVTLSGKTVTSVELVDMGPPGIFSVSKDAKREDIINFCTRFAINIFVPEQ</sequence>
<dbReference type="EMBL" id="JANVFS010000014">
    <property type="protein sequence ID" value="KAJ4481380.1"/>
    <property type="molecule type" value="Genomic_DNA"/>
</dbReference>
<keyword evidence="1" id="KW-0732">Signal</keyword>